<dbReference type="Proteomes" id="UP000283530">
    <property type="component" value="Unassembled WGS sequence"/>
</dbReference>
<name>A0A443PMJ7_9MAGN</name>
<reference evidence="8 9" key="1">
    <citation type="journal article" date="2019" name="Nat. Plants">
        <title>Stout camphor tree genome fills gaps in understanding of flowering plant genome evolution.</title>
        <authorList>
            <person name="Chaw S.M."/>
            <person name="Liu Y.C."/>
            <person name="Wu Y.W."/>
            <person name="Wang H.Y."/>
            <person name="Lin C.I."/>
            <person name="Wu C.S."/>
            <person name="Ke H.M."/>
            <person name="Chang L.Y."/>
            <person name="Hsu C.Y."/>
            <person name="Yang H.T."/>
            <person name="Sudianto E."/>
            <person name="Hsu M.H."/>
            <person name="Wu K.P."/>
            <person name="Wang L.N."/>
            <person name="Leebens-Mack J.H."/>
            <person name="Tsai I.J."/>
        </authorList>
    </citation>
    <scope>NUCLEOTIDE SEQUENCE [LARGE SCALE GENOMIC DNA]</scope>
    <source>
        <strain evidence="9">cv. Chaw 1501</strain>
        <tissue evidence="8">Young leaves</tissue>
    </source>
</reference>
<dbReference type="InterPro" id="IPR009606">
    <property type="entry name" value="DEAL/Modifying_wall_lignin1/2"/>
</dbReference>
<feature type="transmembrane region" description="Helical" evidence="7">
    <location>
        <begin position="61"/>
        <end position="89"/>
    </location>
</feature>
<evidence type="ECO:0000256" key="5">
    <source>
        <dbReference type="ARBA" id="ARBA00023136"/>
    </source>
</evidence>
<dbReference type="GO" id="GO:0012505">
    <property type="term" value="C:endomembrane system"/>
    <property type="evidence" value="ECO:0007669"/>
    <property type="project" value="UniProtKB-SubCell"/>
</dbReference>
<proteinExistence type="inferred from homology"/>
<organism evidence="8 9">
    <name type="scientific">Cinnamomum micranthum f. kanehirae</name>
    <dbReference type="NCBI Taxonomy" id="337451"/>
    <lineage>
        <taxon>Eukaryota</taxon>
        <taxon>Viridiplantae</taxon>
        <taxon>Streptophyta</taxon>
        <taxon>Embryophyta</taxon>
        <taxon>Tracheophyta</taxon>
        <taxon>Spermatophyta</taxon>
        <taxon>Magnoliopsida</taxon>
        <taxon>Magnoliidae</taxon>
        <taxon>Laurales</taxon>
        <taxon>Lauraceae</taxon>
        <taxon>Cinnamomum</taxon>
    </lineage>
</organism>
<evidence type="ECO:0000256" key="7">
    <source>
        <dbReference type="SAM" id="Phobius"/>
    </source>
</evidence>
<evidence type="ECO:0000256" key="2">
    <source>
        <dbReference type="ARBA" id="ARBA00022692"/>
    </source>
</evidence>
<evidence type="ECO:0000256" key="1">
    <source>
        <dbReference type="ARBA" id="ARBA00004127"/>
    </source>
</evidence>
<comment type="subcellular location">
    <subcellularLocation>
        <location evidence="1">Endomembrane system</location>
        <topology evidence="1">Multi-pass membrane protein</topology>
    </subcellularLocation>
</comment>
<feature type="transmembrane region" description="Helical" evidence="7">
    <location>
        <begin position="154"/>
        <end position="183"/>
    </location>
</feature>
<comment type="similarity">
    <text evidence="6">Belongs to the DESIGUAL family.</text>
</comment>
<evidence type="ECO:0000256" key="3">
    <source>
        <dbReference type="ARBA" id="ARBA00022729"/>
    </source>
</evidence>
<keyword evidence="5 7" id="KW-0472">Membrane</keyword>
<evidence type="ECO:0000256" key="6">
    <source>
        <dbReference type="ARBA" id="ARBA00029467"/>
    </source>
</evidence>
<keyword evidence="4 7" id="KW-1133">Transmembrane helix</keyword>
<keyword evidence="9" id="KW-1185">Reference proteome</keyword>
<gene>
    <name evidence="8" type="ORF">CKAN_02111600</name>
</gene>
<evidence type="ECO:0000313" key="8">
    <source>
        <dbReference type="EMBL" id="RWR91932.1"/>
    </source>
</evidence>
<evidence type="ECO:0000313" key="9">
    <source>
        <dbReference type="Proteomes" id="UP000283530"/>
    </source>
</evidence>
<feature type="transmembrane region" description="Helical" evidence="7">
    <location>
        <begin position="121"/>
        <end position="142"/>
    </location>
</feature>
<dbReference type="OrthoDB" id="2015495at2759"/>
<dbReference type="Pfam" id="PF06749">
    <property type="entry name" value="DUF1218"/>
    <property type="match status" value="1"/>
</dbReference>
<dbReference type="AlphaFoldDB" id="A0A443PMJ7"/>
<dbReference type="EMBL" id="QPKB01000009">
    <property type="protein sequence ID" value="RWR91932.1"/>
    <property type="molecule type" value="Genomic_DNA"/>
</dbReference>
<evidence type="ECO:0000256" key="4">
    <source>
        <dbReference type="ARBA" id="ARBA00022989"/>
    </source>
</evidence>
<dbReference type="PANTHER" id="PTHR31769">
    <property type="entry name" value="OS07G0462200 PROTEIN-RELATED"/>
    <property type="match status" value="1"/>
</dbReference>
<accession>A0A443PMJ7</accession>
<sequence>MAVDACQISSQKKVRCGGYKNNQNESNSVYCCVSFVSSLCCSHLSHLHSLLKDQRFRDLDLVFFTMASKVVLIIIFVFDLIAFGLAVAAEQRRSTATTKEDTERNYRFCVYDSDISTGLGVGAFLFLMASQVLIMVASKCFCCGRGLRPGGARAWGVILFIACWLTFLIAESCLLAGSVRNAYHTKYALVVSDPPSCQTLRKGVFGAGAAFIFFTCILSEFYYVSYSKADADTGVRPPYGRETGVGMGTY</sequence>
<keyword evidence="2 7" id="KW-0812">Transmembrane</keyword>
<comment type="caution">
    <text evidence="8">The sequence shown here is derived from an EMBL/GenBank/DDBJ whole genome shotgun (WGS) entry which is preliminary data.</text>
</comment>
<feature type="transmembrane region" description="Helical" evidence="7">
    <location>
        <begin position="203"/>
        <end position="224"/>
    </location>
</feature>
<protein>
    <submittedName>
        <fullName evidence="8">Fiber protein Fb34</fullName>
    </submittedName>
</protein>
<keyword evidence="3" id="KW-0732">Signal</keyword>
<dbReference type="InterPro" id="IPR052222">
    <property type="entry name" value="DESIGUAL"/>
</dbReference>